<feature type="region of interest" description="Disordered" evidence="1">
    <location>
        <begin position="1"/>
        <end position="30"/>
    </location>
</feature>
<dbReference type="EMBL" id="OIVN01004323">
    <property type="protein sequence ID" value="SPD16651.1"/>
    <property type="molecule type" value="Genomic_DNA"/>
</dbReference>
<accession>A0A2N9HYB5</accession>
<dbReference type="PANTHER" id="PTHR33130">
    <property type="entry name" value="PUTATIVE (DUF1639)-RELATED"/>
    <property type="match status" value="1"/>
</dbReference>
<feature type="compositionally biased region" description="Basic and acidic residues" evidence="1">
    <location>
        <begin position="333"/>
        <end position="358"/>
    </location>
</feature>
<feature type="compositionally biased region" description="Polar residues" evidence="1">
    <location>
        <begin position="1"/>
        <end position="11"/>
    </location>
</feature>
<evidence type="ECO:0000256" key="1">
    <source>
        <dbReference type="SAM" id="MobiDB-lite"/>
    </source>
</evidence>
<dbReference type="InterPro" id="IPR012438">
    <property type="entry name" value="DUF1639"/>
</dbReference>
<dbReference type="Pfam" id="PF07797">
    <property type="entry name" value="DUF1639"/>
    <property type="match status" value="1"/>
</dbReference>
<reference evidence="2" key="1">
    <citation type="submission" date="2018-02" db="EMBL/GenBank/DDBJ databases">
        <authorList>
            <person name="Cohen D.B."/>
            <person name="Kent A.D."/>
        </authorList>
    </citation>
    <scope>NUCLEOTIDE SEQUENCE</scope>
</reference>
<protein>
    <recommendedName>
        <fullName evidence="3">DUF1639 domain-containing protein</fullName>
    </recommendedName>
</protein>
<name>A0A2N9HYB5_FAGSY</name>
<dbReference type="AlphaFoldDB" id="A0A2N9HYB5"/>
<feature type="compositionally biased region" description="Basic and acidic residues" evidence="1">
    <location>
        <begin position="205"/>
        <end position="223"/>
    </location>
</feature>
<organism evidence="2">
    <name type="scientific">Fagus sylvatica</name>
    <name type="common">Beechnut</name>
    <dbReference type="NCBI Taxonomy" id="28930"/>
    <lineage>
        <taxon>Eukaryota</taxon>
        <taxon>Viridiplantae</taxon>
        <taxon>Streptophyta</taxon>
        <taxon>Embryophyta</taxon>
        <taxon>Tracheophyta</taxon>
        <taxon>Spermatophyta</taxon>
        <taxon>Magnoliopsida</taxon>
        <taxon>eudicotyledons</taxon>
        <taxon>Gunneridae</taxon>
        <taxon>Pentapetalae</taxon>
        <taxon>rosids</taxon>
        <taxon>fabids</taxon>
        <taxon>Fagales</taxon>
        <taxon>Fagaceae</taxon>
        <taxon>Fagus</taxon>
    </lineage>
</organism>
<feature type="compositionally biased region" description="Pro residues" evidence="1">
    <location>
        <begin position="15"/>
        <end position="24"/>
    </location>
</feature>
<feature type="region of interest" description="Disordered" evidence="1">
    <location>
        <begin position="153"/>
        <end position="361"/>
    </location>
</feature>
<gene>
    <name evidence="2" type="ORF">FSB_LOCUS44533</name>
</gene>
<proteinExistence type="predicted"/>
<evidence type="ECO:0008006" key="3">
    <source>
        <dbReference type="Google" id="ProtNLM"/>
    </source>
</evidence>
<dbReference type="PANTHER" id="PTHR33130:SF40">
    <property type="entry name" value="CHROMOGRANIN (DUF1639)"/>
    <property type="match status" value="1"/>
</dbReference>
<sequence>MVIRNSVSETETPPVRAPRPPPRPSMVSTGFGPKPQPMQSYAFSNLKWPLNHSTTFNYHQYPHYHNGFGYKLAESRYDSSAFRVSDIPPIYSPLVNRDHNLVGRRLAESTHESFPFRASYLQPNYSPVVNHDHYRSVYNLPESTRRADLASRLVYPPKHDPHRVSKLGGSSRKCFESENRNRNKAAKKKPVLTVPEPTPTPIPKENSEKKSTNPRRVIEKPEGKSTASDAKSKILIRLRTKNKSDSDAAPDNDDGDHVADTALAPIPTPAPATEEAPDQTSAEGPATVEVEVREPAPKTWNLRPRKPASKPPKGNGGAPAKQVTKKRPPTRTESTRTESTRSRKATETKVSEKKETKPRISIPLSKEAIEEDILFFTGSKPARRPKKRAKNVQKQLDNVFPGLWLSSITPESYQVNDYKG</sequence>
<evidence type="ECO:0000313" key="2">
    <source>
        <dbReference type="EMBL" id="SPD16651.1"/>
    </source>
</evidence>